<keyword evidence="4" id="KW-1185">Reference proteome</keyword>
<organism evidence="3 4">
    <name type="scientific">Salinivibrio costicola</name>
    <name type="common">Vibrio costicola</name>
    <dbReference type="NCBI Taxonomy" id="51367"/>
    <lineage>
        <taxon>Bacteria</taxon>
        <taxon>Pseudomonadati</taxon>
        <taxon>Pseudomonadota</taxon>
        <taxon>Gammaproteobacteria</taxon>
        <taxon>Vibrionales</taxon>
        <taxon>Vibrionaceae</taxon>
        <taxon>Salinivibrio</taxon>
    </lineage>
</organism>
<accession>A0ABX6K5T1</accession>
<feature type="region of interest" description="Disordered" evidence="1">
    <location>
        <begin position="52"/>
        <end position="91"/>
    </location>
</feature>
<reference evidence="3 4" key="1">
    <citation type="submission" date="2020-03" db="EMBL/GenBank/DDBJ databases">
        <title>Genome mining reveals the biosynthetic pathways of PHA and ectoines of the halophilic strain Salinivibrio costicola M318 isolated from fermented shrimp paste.</title>
        <authorList>
            <person name="Doan T.V."/>
            <person name="Tran L.T."/>
            <person name="Trieu T.A."/>
            <person name="Nguyen Q.V."/>
            <person name="Quach T.N."/>
            <person name="Phi T.Q."/>
            <person name="Kumar S."/>
        </authorList>
    </citation>
    <scope>NUCLEOTIDE SEQUENCE [LARGE SCALE GENOMIC DNA]</scope>
    <source>
        <strain evidence="3 4">M318</strain>
    </source>
</reference>
<proteinExistence type="predicted"/>
<gene>
    <name evidence="3" type="ORF">HBA18_11260</name>
</gene>
<evidence type="ECO:0000256" key="1">
    <source>
        <dbReference type="SAM" id="MobiDB-lite"/>
    </source>
</evidence>
<dbReference type="RefSeq" id="WP_069586564.1">
    <property type="nucleotide sequence ID" value="NZ_CP050266.1"/>
</dbReference>
<feature type="compositionally biased region" description="Basic and acidic residues" evidence="1">
    <location>
        <begin position="70"/>
        <end position="91"/>
    </location>
</feature>
<sequence length="91" mass="9744">MKKMELALITSLLGVSGTALAANYETYCQGNNDNSQVCEAYLAGVEDGKAAASADAESTRDADSASFSERALEHRAGERVRKPLDKDDMKN</sequence>
<name>A0ABX6K5T1_SALCS</name>
<dbReference type="EMBL" id="CP050266">
    <property type="protein sequence ID" value="QIR06896.1"/>
    <property type="molecule type" value="Genomic_DNA"/>
</dbReference>
<dbReference type="Proteomes" id="UP000501408">
    <property type="component" value="Chromosome 1"/>
</dbReference>
<evidence type="ECO:0000313" key="3">
    <source>
        <dbReference type="EMBL" id="QIR06896.1"/>
    </source>
</evidence>
<protein>
    <submittedName>
        <fullName evidence="3">Uncharacterized protein</fullName>
    </submittedName>
</protein>
<feature type="chain" id="PRO_5046797938" evidence="2">
    <location>
        <begin position="22"/>
        <end position="91"/>
    </location>
</feature>
<feature type="signal peptide" evidence="2">
    <location>
        <begin position="1"/>
        <end position="21"/>
    </location>
</feature>
<keyword evidence="2" id="KW-0732">Signal</keyword>
<evidence type="ECO:0000313" key="4">
    <source>
        <dbReference type="Proteomes" id="UP000501408"/>
    </source>
</evidence>
<evidence type="ECO:0000256" key="2">
    <source>
        <dbReference type="SAM" id="SignalP"/>
    </source>
</evidence>